<dbReference type="Proteomes" id="UP000812287">
    <property type="component" value="Unassembled WGS sequence"/>
</dbReference>
<reference evidence="2" key="1">
    <citation type="submission" date="2020-11" db="EMBL/GenBank/DDBJ databases">
        <title>Adaptations for nitrogen fixation in a non-lichenized fungal sporocarp promotes dispersal by wood-feeding termites.</title>
        <authorList>
            <consortium name="DOE Joint Genome Institute"/>
            <person name="Koch R.A."/>
            <person name="Yoon G."/>
            <person name="Arayal U."/>
            <person name="Lail K."/>
            <person name="Amirebrahimi M."/>
            <person name="Labutti K."/>
            <person name="Lipzen A."/>
            <person name="Riley R."/>
            <person name="Barry K."/>
            <person name="Henrissat B."/>
            <person name="Grigoriev I.V."/>
            <person name="Herr J.R."/>
            <person name="Aime M.C."/>
        </authorList>
    </citation>
    <scope>NUCLEOTIDE SEQUENCE</scope>
    <source>
        <strain evidence="2">MCA 3950</strain>
    </source>
</reference>
<evidence type="ECO:0000256" key="1">
    <source>
        <dbReference type="SAM" id="MobiDB-lite"/>
    </source>
</evidence>
<protein>
    <submittedName>
        <fullName evidence="2">Uncharacterized protein</fullName>
    </submittedName>
</protein>
<feature type="region of interest" description="Disordered" evidence="1">
    <location>
        <begin position="270"/>
        <end position="293"/>
    </location>
</feature>
<dbReference type="EMBL" id="MU250531">
    <property type="protein sequence ID" value="KAG7447544.1"/>
    <property type="molecule type" value="Genomic_DNA"/>
</dbReference>
<dbReference type="GeneID" id="66099305"/>
<proteinExistence type="predicted"/>
<dbReference type="AlphaFoldDB" id="A0A9P8ATL7"/>
<evidence type="ECO:0000313" key="2">
    <source>
        <dbReference type="EMBL" id="KAG7447544.1"/>
    </source>
</evidence>
<keyword evidence="3" id="KW-1185">Reference proteome</keyword>
<name>A0A9P8ATL7_9AGAR</name>
<evidence type="ECO:0000313" key="3">
    <source>
        <dbReference type="Proteomes" id="UP000812287"/>
    </source>
</evidence>
<dbReference type="OrthoDB" id="508139at2759"/>
<organism evidence="2 3">
    <name type="scientific">Guyanagaster necrorhizus</name>
    <dbReference type="NCBI Taxonomy" id="856835"/>
    <lineage>
        <taxon>Eukaryota</taxon>
        <taxon>Fungi</taxon>
        <taxon>Dikarya</taxon>
        <taxon>Basidiomycota</taxon>
        <taxon>Agaricomycotina</taxon>
        <taxon>Agaricomycetes</taxon>
        <taxon>Agaricomycetidae</taxon>
        <taxon>Agaricales</taxon>
        <taxon>Marasmiineae</taxon>
        <taxon>Physalacriaceae</taxon>
        <taxon>Guyanagaster</taxon>
    </lineage>
</organism>
<dbReference type="RefSeq" id="XP_043041044.1">
    <property type="nucleotide sequence ID" value="XM_043177018.1"/>
</dbReference>
<accession>A0A9P8ATL7</accession>
<feature type="compositionally biased region" description="Acidic residues" evidence="1">
    <location>
        <begin position="270"/>
        <end position="284"/>
    </location>
</feature>
<gene>
    <name evidence="2" type="ORF">BT62DRAFT_1004305</name>
</gene>
<comment type="caution">
    <text evidence="2">The sequence shown here is derived from an EMBL/GenBank/DDBJ whole genome shotgun (WGS) entry which is preliminary data.</text>
</comment>
<sequence length="394" mass="45209">MSVPLAELTATFKVKPTFETSMGHEIDLDQVDLLEFYYSLHIFRSRCSNRFLEARDIESEEMIVLWNNFIRGTGCWGEELSEGEIIYITHIDVVEKREENFPQHYSIVGNMTPAIADKIQSFLDKDPLSISRPDPDGLRPIFIAAAASKNIHVVQKLLELGVRRDLFNNENGDGLTPLEMLQGDMRSLRDEWERYLYDIFFQHGGTVEYALDTIIDSALQQSWLGDRVFHAVFDHHENSNRDILGLIADKPWGLYEDPSKRRNYDLFEMDVDSEDEEEEKDSDEEGRGRCSAKSPTCVADLPVLRFRCQRLASQLRLGLQTPGVRPRGKGAHGEGWQLWRNELSLLWLGSNSPPLQMGSSLGQYRRSVSEFGPVYELFGPMTFTYTRYALLSPR</sequence>